<evidence type="ECO:0000259" key="1">
    <source>
        <dbReference type="Pfam" id="PF10264"/>
    </source>
</evidence>
<dbReference type="InterPro" id="IPR040126">
    <property type="entry name" value="STOX1/2"/>
</dbReference>
<evidence type="ECO:0000313" key="2">
    <source>
        <dbReference type="Proteomes" id="UP001652625"/>
    </source>
</evidence>
<proteinExistence type="predicted"/>
<dbReference type="InterPro" id="IPR019391">
    <property type="entry name" value="Storkhead-box_WHD"/>
</dbReference>
<dbReference type="Proteomes" id="UP001652625">
    <property type="component" value="Chromosome 12"/>
</dbReference>
<keyword evidence="2" id="KW-1185">Reference proteome</keyword>
<dbReference type="RefSeq" id="XP_065670045.1">
    <property type="nucleotide sequence ID" value="XM_065813973.1"/>
</dbReference>
<protein>
    <submittedName>
        <fullName evidence="3">Uncharacterized protein LOC101239572</fullName>
    </submittedName>
</protein>
<sequence>MGKNEPNKLYKEITKNKRKLLLGSNTLVLIFKPVFLEDFKRATNIEVLNETKNISPWKLFEMLIDANKFIVKGLKLHNSLKELQLCGWISPYTLFLCGLFEDIKVVKNSWVKRMMRSPLGFYIKELGFVQDFYVESIPQSLFLSLATALFETIVDLNQQNIYPNKDTLHDYLKKKYSDIVIPDSKSIHECLRKLVCEKRLYHNGRGYFVLKDDGFLNEFTSSNSSVKKVPINANSSPQIEVDFSQKNGKTKPDIDAFTKNVSKHKDLQLDDKNIGIMNFLSRIELLKSKTTQAKTNYTDKNDFLHSFKTNTSKNEVISGSSYYEQSNHLNYIENENFKYKKKKRSNSFHGTDSEKSYEKSVSFAIVGCKNEKTDANFERHHSFGAGSHCILKTSQDLINEKTKETVEVKEKTQETAVVKEQTKKAVDVCKNYYDDLGSALSLTNQPIIDAVIATQVCPFKNELSLADEMKVAEEDIIFSNEKSHKFDCNSKQLVLIEKKNRALGANSFLPPEVASDASRNLTKQSITSGNFNLATFSDNLITNRDIKQPILSSSNEERKQIQKERNSILFAEKKGTLRVVGFV</sequence>
<dbReference type="PANTHER" id="PTHR22437">
    <property type="entry name" value="WINGED HELIX DOMAIN-CONTAINING PROTEIN"/>
    <property type="match status" value="1"/>
</dbReference>
<feature type="domain" description="Winged helix Storkhead-box1" evidence="1">
    <location>
        <begin position="134"/>
        <end position="210"/>
    </location>
</feature>
<dbReference type="GeneID" id="101239572"/>
<dbReference type="Pfam" id="PF10264">
    <property type="entry name" value="WHD_Storkhead"/>
    <property type="match status" value="1"/>
</dbReference>
<evidence type="ECO:0000313" key="3">
    <source>
        <dbReference type="RefSeq" id="XP_065670045.1"/>
    </source>
</evidence>
<reference evidence="3" key="1">
    <citation type="submission" date="2025-08" db="UniProtKB">
        <authorList>
            <consortium name="RefSeq"/>
        </authorList>
    </citation>
    <scope>IDENTIFICATION</scope>
</reference>
<dbReference type="PANTHER" id="PTHR22437:SF0">
    <property type="entry name" value="FI21431P1"/>
    <property type="match status" value="1"/>
</dbReference>
<name>A0ABM4D6W1_HYDVU</name>
<organism evidence="2 3">
    <name type="scientific">Hydra vulgaris</name>
    <name type="common">Hydra</name>
    <name type="synonym">Hydra attenuata</name>
    <dbReference type="NCBI Taxonomy" id="6087"/>
    <lineage>
        <taxon>Eukaryota</taxon>
        <taxon>Metazoa</taxon>
        <taxon>Cnidaria</taxon>
        <taxon>Hydrozoa</taxon>
        <taxon>Hydroidolina</taxon>
        <taxon>Anthoathecata</taxon>
        <taxon>Aplanulata</taxon>
        <taxon>Hydridae</taxon>
        <taxon>Hydra</taxon>
    </lineage>
</organism>
<accession>A0ABM4D6W1</accession>
<gene>
    <name evidence="3" type="primary">LOC101239572</name>
</gene>